<feature type="signal peptide" evidence="1">
    <location>
        <begin position="1"/>
        <end position="23"/>
    </location>
</feature>
<evidence type="ECO:0000313" key="3">
    <source>
        <dbReference type="Proteomes" id="UP001501011"/>
    </source>
</evidence>
<feature type="chain" id="PRO_5047319609" evidence="1">
    <location>
        <begin position="24"/>
        <end position="297"/>
    </location>
</feature>
<dbReference type="Gene3D" id="2.120.10.30">
    <property type="entry name" value="TolB, C-terminal domain"/>
    <property type="match status" value="1"/>
</dbReference>
<organism evidence="2 3">
    <name type="scientific">Kangiella marina</name>
    <dbReference type="NCBI Taxonomy" id="1079178"/>
    <lineage>
        <taxon>Bacteria</taxon>
        <taxon>Pseudomonadati</taxon>
        <taxon>Pseudomonadota</taxon>
        <taxon>Gammaproteobacteria</taxon>
        <taxon>Kangiellales</taxon>
        <taxon>Kangiellaceae</taxon>
        <taxon>Kangiella</taxon>
    </lineage>
</organism>
<sequence>MVTYVKRVAVILLGLSLWKVSHAESQDIMVLPVSIDDAGSYHIAAEPLHITYREGYDNQPKFSHDGQSLFFTRMQPRVDKASEAQTDIYRYQFGSGKLSNLTETEEHSEYSATPYDKSHISIIGVNPAGQQHLRLVNLDTKKHQSLRTDIEPVGYHAWMTDTQAAVFVLGDVMTLQVLDTESDAKPDVLASNIGRCFERLPSGDVTLTLERDGVHQLYQLNQEHQLQSLDISLPKGVQDYVWLDDETVIVGNNSALELVSSKGRELLIDLASLQVNGISRLALSPDKTKLALVYNRP</sequence>
<reference evidence="3" key="1">
    <citation type="journal article" date="2019" name="Int. J. Syst. Evol. Microbiol.">
        <title>The Global Catalogue of Microorganisms (GCM) 10K type strain sequencing project: providing services to taxonomists for standard genome sequencing and annotation.</title>
        <authorList>
            <consortium name="The Broad Institute Genomics Platform"/>
            <consortium name="The Broad Institute Genome Sequencing Center for Infectious Disease"/>
            <person name="Wu L."/>
            <person name="Ma J."/>
        </authorList>
    </citation>
    <scope>NUCLEOTIDE SEQUENCE [LARGE SCALE GENOMIC DNA]</scope>
    <source>
        <strain evidence="3">JCM 17728</strain>
    </source>
</reference>
<dbReference type="RefSeq" id="WP_345293233.1">
    <property type="nucleotide sequence ID" value="NZ_BAABFV010000002.1"/>
</dbReference>
<evidence type="ECO:0000313" key="2">
    <source>
        <dbReference type="EMBL" id="GAA4364916.1"/>
    </source>
</evidence>
<dbReference type="EMBL" id="BAABFV010000002">
    <property type="protein sequence ID" value="GAA4364916.1"/>
    <property type="molecule type" value="Genomic_DNA"/>
</dbReference>
<evidence type="ECO:0000256" key="1">
    <source>
        <dbReference type="SAM" id="SignalP"/>
    </source>
</evidence>
<accession>A0ABP8IQ50</accession>
<dbReference type="Proteomes" id="UP001501011">
    <property type="component" value="Unassembled WGS sequence"/>
</dbReference>
<keyword evidence="1" id="KW-0732">Signal</keyword>
<name>A0ABP8IQ50_9GAMM</name>
<proteinExistence type="predicted"/>
<protein>
    <submittedName>
        <fullName evidence="2">Uncharacterized protein</fullName>
    </submittedName>
</protein>
<dbReference type="SUPFAM" id="SSF82171">
    <property type="entry name" value="DPP6 N-terminal domain-like"/>
    <property type="match status" value="1"/>
</dbReference>
<comment type="caution">
    <text evidence="2">The sequence shown here is derived from an EMBL/GenBank/DDBJ whole genome shotgun (WGS) entry which is preliminary data.</text>
</comment>
<dbReference type="InterPro" id="IPR011042">
    <property type="entry name" value="6-blade_b-propeller_TolB-like"/>
</dbReference>
<keyword evidence="3" id="KW-1185">Reference proteome</keyword>
<gene>
    <name evidence="2" type="ORF">GCM10023151_21610</name>
</gene>